<dbReference type="EMBL" id="MU003494">
    <property type="protein sequence ID" value="KAF2476503.1"/>
    <property type="molecule type" value="Genomic_DNA"/>
</dbReference>
<organism evidence="1 2">
    <name type="scientific">Lindgomyces ingoldianus</name>
    <dbReference type="NCBI Taxonomy" id="673940"/>
    <lineage>
        <taxon>Eukaryota</taxon>
        <taxon>Fungi</taxon>
        <taxon>Dikarya</taxon>
        <taxon>Ascomycota</taxon>
        <taxon>Pezizomycotina</taxon>
        <taxon>Dothideomycetes</taxon>
        <taxon>Pleosporomycetidae</taxon>
        <taxon>Pleosporales</taxon>
        <taxon>Lindgomycetaceae</taxon>
        <taxon>Lindgomyces</taxon>
    </lineage>
</organism>
<accession>A0ACB6RB41</accession>
<dbReference type="Proteomes" id="UP000799755">
    <property type="component" value="Unassembled WGS sequence"/>
</dbReference>
<protein>
    <submittedName>
        <fullName evidence="1">Uncharacterized protein</fullName>
    </submittedName>
</protein>
<comment type="caution">
    <text evidence="1">The sequence shown here is derived from an EMBL/GenBank/DDBJ whole genome shotgun (WGS) entry which is preliminary data.</text>
</comment>
<keyword evidence="2" id="KW-1185">Reference proteome</keyword>
<proteinExistence type="predicted"/>
<evidence type="ECO:0000313" key="1">
    <source>
        <dbReference type="EMBL" id="KAF2476503.1"/>
    </source>
</evidence>
<name>A0ACB6RB41_9PLEO</name>
<sequence length="797" mass="90752">MWILEHESLFGGRRVWLRPGTQLLYGRTNPGKTGAGEGKACFIDSKRVSRKHMMLKVSEVSPRDGTNLHSRTQVEITDLSGNSGTFVDGTKLTNKEGEQRSMFLSGTEHVIKLGFTYPPFTIKWFQVVITYASKEAKETKALLHALDIKTSSDFVYGRTTHVVSTKRNLPKVLQALVTGTPIVTSKFLDAIIQVAAPQNEDPEKYLPSKLEEDFDRCWPNEKKFIPPVSAEPIERSDEMLEPDLGRAEVFHGLSFVFLDEGQYNSLHEPIAGGGGKALLFHVRPGETTVDEYVEFVKNTAGQKRRAKSNDRLPVVTVRLSNWPEGMDEWAMNFVTGVDQALNQRSILQNEFLDAIITKDTSSLQKPPSKLEVASSMPATTAPESSMRDRTPVARTRAPSQVLETTPVPEELPKTIPRKRPIRRAITQSRFTGFDDYEPPIKSRKMNNAPKEGIQELNPVQDSFQDTQSRSIPIGRKCPSPVRETIEENDQLHTLFPTAAAIRKRRLATRGPSVPLEPEATLTDPRRPKMLDNVHKLKNVTKVIDVREQARQRIQEEEERQRADEESLREMLDGVDISEIRNLVQIEEMDVLPRSRGGRRSHQQLQQNKVRSDRWNEEWNGRKNFKKFRQRGAARGPEMQKVIVPFEEVPQKKGGVLGDAFFLEEEQKTRSKEDERRLARRIGRPRDDSSEPEPGFTRRKRKQQQQQQQQQQPQQSDVIHISDSGLDDEEALEETPGSGRTQRVQETQIEETQTQTRKGARKRGPAVVAAGPSKRSKVTKRDEDSDEEETGFRFRRRR</sequence>
<gene>
    <name evidence="1" type="ORF">BDR25DRAFT_339494</name>
</gene>
<reference evidence="1" key="1">
    <citation type="journal article" date="2020" name="Stud. Mycol.">
        <title>101 Dothideomycetes genomes: a test case for predicting lifestyles and emergence of pathogens.</title>
        <authorList>
            <person name="Haridas S."/>
            <person name="Albert R."/>
            <person name="Binder M."/>
            <person name="Bloem J."/>
            <person name="Labutti K."/>
            <person name="Salamov A."/>
            <person name="Andreopoulos B."/>
            <person name="Baker S."/>
            <person name="Barry K."/>
            <person name="Bills G."/>
            <person name="Bluhm B."/>
            <person name="Cannon C."/>
            <person name="Castanera R."/>
            <person name="Culley D."/>
            <person name="Daum C."/>
            <person name="Ezra D."/>
            <person name="Gonzalez J."/>
            <person name="Henrissat B."/>
            <person name="Kuo A."/>
            <person name="Liang C."/>
            <person name="Lipzen A."/>
            <person name="Lutzoni F."/>
            <person name="Magnuson J."/>
            <person name="Mondo S."/>
            <person name="Nolan M."/>
            <person name="Ohm R."/>
            <person name="Pangilinan J."/>
            <person name="Park H.-J."/>
            <person name="Ramirez L."/>
            <person name="Alfaro M."/>
            <person name="Sun H."/>
            <person name="Tritt A."/>
            <person name="Yoshinaga Y."/>
            <person name="Zwiers L.-H."/>
            <person name="Turgeon B."/>
            <person name="Goodwin S."/>
            <person name="Spatafora J."/>
            <person name="Crous P."/>
            <person name="Grigoriev I."/>
        </authorList>
    </citation>
    <scope>NUCLEOTIDE SEQUENCE</scope>
    <source>
        <strain evidence="1">ATCC 200398</strain>
    </source>
</reference>
<evidence type="ECO:0000313" key="2">
    <source>
        <dbReference type="Proteomes" id="UP000799755"/>
    </source>
</evidence>